<sequence>MTQLILGLVLFLGAHSVRIYGEDWRTRLRARLGENGFKGLYSVLSLLGLVLIVRGYGDARLDPVALWTPMLWTRHLASLLVLVAFILNFAAYVPGNQIKAKLHHPMILGVKVWAFAHLLANHTLADLVLFGSFLVWALLDYRAARRRDARTGTVYAPGRLSMTLVTVAVGVAGWAVFAFWLHAWLFGVRPLG</sequence>
<dbReference type="RefSeq" id="WP_132648868.1">
    <property type="nucleotide sequence ID" value="NZ_CP181386.1"/>
</dbReference>
<reference evidence="7 8" key="1">
    <citation type="submission" date="2019-03" db="EMBL/GenBank/DDBJ databases">
        <title>Genomic Encyclopedia of Type Strains, Phase IV (KMG-IV): sequencing the most valuable type-strain genomes for metagenomic binning, comparative biology and taxonomic classification.</title>
        <authorList>
            <person name="Goeker M."/>
        </authorList>
    </citation>
    <scope>NUCLEOTIDE SEQUENCE [LARGE SCALE GENOMIC DNA]</scope>
    <source>
        <strain evidence="7 8">DSM 1709</strain>
    </source>
</reference>
<gene>
    <name evidence="7" type="ORF">EV684_11376</name>
</gene>
<dbReference type="AlphaFoldDB" id="A0A4R2M6G0"/>
<comment type="subcellular location">
    <subcellularLocation>
        <location evidence="1">Membrane</location>
        <topology evidence="1">Multi-pass membrane protein</topology>
    </subcellularLocation>
</comment>
<evidence type="ECO:0000313" key="8">
    <source>
        <dbReference type="Proteomes" id="UP000295106"/>
    </source>
</evidence>
<dbReference type="OrthoDB" id="5293641at2"/>
<dbReference type="GeneID" id="99682873"/>
<evidence type="ECO:0000256" key="4">
    <source>
        <dbReference type="ARBA" id="ARBA00023136"/>
    </source>
</evidence>
<comment type="caution">
    <text evidence="7">The sequence shown here is derived from an EMBL/GenBank/DDBJ whole genome shotgun (WGS) entry which is preliminary data.</text>
</comment>
<protein>
    <submittedName>
        <fullName evidence="7">Putative membrane protein</fullName>
    </submittedName>
</protein>
<evidence type="ECO:0000259" key="6">
    <source>
        <dbReference type="Pfam" id="PF07298"/>
    </source>
</evidence>
<evidence type="ECO:0000256" key="3">
    <source>
        <dbReference type="ARBA" id="ARBA00022989"/>
    </source>
</evidence>
<evidence type="ECO:0000256" key="1">
    <source>
        <dbReference type="ARBA" id="ARBA00004141"/>
    </source>
</evidence>
<name>A0A4R2M6G0_RUBGE</name>
<dbReference type="GO" id="GO:0016020">
    <property type="term" value="C:membrane"/>
    <property type="evidence" value="ECO:0007669"/>
    <property type="project" value="UniProtKB-SubCell"/>
</dbReference>
<feature type="domain" description="NnrU" evidence="6">
    <location>
        <begin position="4"/>
        <end position="190"/>
    </location>
</feature>
<evidence type="ECO:0000256" key="2">
    <source>
        <dbReference type="ARBA" id="ARBA00022692"/>
    </source>
</evidence>
<evidence type="ECO:0000313" key="7">
    <source>
        <dbReference type="EMBL" id="TCP00445.1"/>
    </source>
</evidence>
<dbReference type="Proteomes" id="UP000295106">
    <property type="component" value="Unassembled WGS sequence"/>
</dbReference>
<feature type="transmembrane region" description="Helical" evidence="5">
    <location>
        <begin position="160"/>
        <end position="186"/>
    </location>
</feature>
<organism evidence="7 8">
    <name type="scientific">Rubrivivax gelatinosus</name>
    <name type="common">Rhodocyclus gelatinosus</name>
    <name type="synonym">Rhodopseudomonas gelatinosa</name>
    <dbReference type="NCBI Taxonomy" id="28068"/>
    <lineage>
        <taxon>Bacteria</taxon>
        <taxon>Pseudomonadati</taxon>
        <taxon>Pseudomonadota</taxon>
        <taxon>Betaproteobacteria</taxon>
        <taxon>Burkholderiales</taxon>
        <taxon>Sphaerotilaceae</taxon>
        <taxon>Rubrivivax</taxon>
    </lineage>
</organism>
<keyword evidence="3 5" id="KW-1133">Transmembrane helix</keyword>
<dbReference type="EMBL" id="SLXD01000013">
    <property type="protein sequence ID" value="TCP00445.1"/>
    <property type="molecule type" value="Genomic_DNA"/>
</dbReference>
<feature type="transmembrane region" description="Helical" evidence="5">
    <location>
        <begin position="76"/>
        <end position="93"/>
    </location>
</feature>
<dbReference type="InterPro" id="IPR009915">
    <property type="entry name" value="NnrU_dom"/>
</dbReference>
<keyword evidence="4 5" id="KW-0472">Membrane</keyword>
<feature type="transmembrane region" description="Helical" evidence="5">
    <location>
        <begin position="113"/>
        <end position="139"/>
    </location>
</feature>
<keyword evidence="2 5" id="KW-0812">Transmembrane</keyword>
<dbReference type="Pfam" id="PF07298">
    <property type="entry name" value="NnrU"/>
    <property type="match status" value="1"/>
</dbReference>
<proteinExistence type="predicted"/>
<accession>A0A4R2M6G0</accession>
<evidence type="ECO:0000256" key="5">
    <source>
        <dbReference type="SAM" id="Phobius"/>
    </source>
</evidence>